<protein>
    <submittedName>
        <fullName evidence="2">Uncharacterized protein</fullName>
    </submittedName>
</protein>
<feature type="transmembrane region" description="Helical" evidence="1">
    <location>
        <begin position="92"/>
        <end position="112"/>
    </location>
</feature>
<gene>
    <name evidence="2" type="ORF">ACFOGH_17070</name>
</gene>
<name>A0ABV7J5P1_9RHOB</name>
<keyword evidence="1" id="KW-0812">Transmembrane</keyword>
<evidence type="ECO:0000256" key="1">
    <source>
        <dbReference type="SAM" id="Phobius"/>
    </source>
</evidence>
<keyword evidence="3" id="KW-1185">Reference proteome</keyword>
<keyword evidence="1" id="KW-1133">Transmembrane helix</keyword>
<keyword evidence="1" id="KW-0472">Membrane</keyword>
<evidence type="ECO:0000313" key="2">
    <source>
        <dbReference type="EMBL" id="MFC3182712.1"/>
    </source>
</evidence>
<reference evidence="3" key="1">
    <citation type="journal article" date="2019" name="Int. J. Syst. Evol. Microbiol.">
        <title>The Global Catalogue of Microorganisms (GCM) 10K type strain sequencing project: providing services to taxonomists for standard genome sequencing and annotation.</title>
        <authorList>
            <consortium name="The Broad Institute Genomics Platform"/>
            <consortium name="The Broad Institute Genome Sequencing Center for Infectious Disease"/>
            <person name="Wu L."/>
            <person name="Ma J."/>
        </authorList>
    </citation>
    <scope>NUCLEOTIDE SEQUENCE [LARGE SCALE GENOMIC DNA]</scope>
    <source>
        <strain evidence="3">KCTC 52039</strain>
    </source>
</reference>
<dbReference type="Proteomes" id="UP001595547">
    <property type="component" value="Unassembled WGS sequence"/>
</dbReference>
<evidence type="ECO:0000313" key="3">
    <source>
        <dbReference type="Proteomes" id="UP001595547"/>
    </source>
</evidence>
<organism evidence="2 3">
    <name type="scientific">Cypionkella sinensis</name>
    <dbReference type="NCBI Taxonomy" id="1756043"/>
    <lineage>
        <taxon>Bacteria</taxon>
        <taxon>Pseudomonadati</taxon>
        <taxon>Pseudomonadota</taxon>
        <taxon>Alphaproteobacteria</taxon>
        <taxon>Rhodobacterales</taxon>
        <taxon>Paracoccaceae</taxon>
        <taxon>Cypionkella</taxon>
    </lineage>
</organism>
<sequence>MISSDVAQVCGANCAVLSHAFTTRRVRDGSTSINGTPIRRRAGRSFRLRVFGSGHQINPDQKTVRQRGTKPPISGFPDKFETAKKESVMKGIVAYFLGIPIVVIILLYVTGIF</sequence>
<proteinExistence type="predicted"/>
<dbReference type="RefSeq" id="WP_380074373.1">
    <property type="nucleotide sequence ID" value="NZ_JBHRTO010000002.1"/>
</dbReference>
<accession>A0ABV7J5P1</accession>
<dbReference type="EMBL" id="JBHRTO010000002">
    <property type="protein sequence ID" value="MFC3182712.1"/>
    <property type="molecule type" value="Genomic_DNA"/>
</dbReference>
<comment type="caution">
    <text evidence="2">The sequence shown here is derived from an EMBL/GenBank/DDBJ whole genome shotgun (WGS) entry which is preliminary data.</text>
</comment>